<dbReference type="OrthoDB" id="203099at2759"/>
<evidence type="ECO:0000256" key="2">
    <source>
        <dbReference type="ARBA" id="ARBA00010487"/>
    </source>
</evidence>
<gene>
    <name evidence="10" type="ORF">FNK824_LOCUS20788</name>
    <name evidence="9" type="ORF">OTI717_LOCUS20572</name>
    <name evidence="7" type="ORF">RFH988_LOCUS31146</name>
    <name evidence="8" type="ORF">SEV965_LOCUS35330</name>
</gene>
<evidence type="ECO:0000313" key="11">
    <source>
        <dbReference type="Proteomes" id="UP000663874"/>
    </source>
</evidence>
<evidence type="ECO:0000256" key="6">
    <source>
        <dbReference type="SAM" id="Phobius"/>
    </source>
</evidence>
<dbReference type="Proteomes" id="UP000663882">
    <property type="component" value="Unassembled WGS sequence"/>
</dbReference>
<accession>A0A819HSZ7</accession>
<organism evidence="10 11">
    <name type="scientific">Rotaria sordida</name>
    <dbReference type="NCBI Taxonomy" id="392033"/>
    <lineage>
        <taxon>Eukaryota</taxon>
        <taxon>Metazoa</taxon>
        <taxon>Spiralia</taxon>
        <taxon>Gnathifera</taxon>
        <taxon>Rotifera</taxon>
        <taxon>Eurotatoria</taxon>
        <taxon>Bdelloidea</taxon>
        <taxon>Philodinida</taxon>
        <taxon>Philodinidae</taxon>
        <taxon>Rotaria</taxon>
    </lineage>
</organism>
<dbReference type="EMBL" id="CAJOBE010003871">
    <property type="protein sequence ID" value="CAF3905077.1"/>
    <property type="molecule type" value="Genomic_DNA"/>
</dbReference>
<keyword evidence="3 6" id="KW-0812">Transmembrane</keyword>
<evidence type="ECO:0000313" key="7">
    <source>
        <dbReference type="EMBL" id="CAF1328779.1"/>
    </source>
</evidence>
<dbReference type="AlphaFoldDB" id="A0A819HSZ7"/>
<dbReference type="Proteomes" id="UP000663874">
    <property type="component" value="Unassembled WGS sequence"/>
</dbReference>
<proteinExistence type="inferred from homology"/>
<dbReference type="PANTHER" id="PTHR21355:SF0">
    <property type="entry name" value="G-PROTEIN COUPLED RECEPTOR-ASSOCIATED PROTEIN LMBRD2"/>
    <property type="match status" value="1"/>
</dbReference>
<dbReference type="EMBL" id="CAJNOU010005697">
    <property type="protein sequence ID" value="CAF1485910.1"/>
    <property type="molecule type" value="Genomic_DNA"/>
</dbReference>
<comment type="subcellular location">
    <subcellularLocation>
        <location evidence="1">Membrane</location>
        <topology evidence="1">Multi-pass membrane protein</topology>
    </subcellularLocation>
</comment>
<dbReference type="GO" id="GO:0016020">
    <property type="term" value="C:membrane"/>
    <property type="evidence" value="ECO:0007669"/>
    <property type="project" value="UniProtKB-SubCell"/>
</dbReference>
<dbReference type="InterPro" id="IPR051584">
    <property type="entry name" value="GPCR-associated_LMBR1"/>
</dbReference>
<comment type="caution">
    <text evidence="10">The sequence shown here is derived from an EMBL/GenBank/DDBJ whole genome shotgun (WGS) entry which is preliminary data.</text>
</comment>
<dbReference type="EMBL" id="CAJNOO010003282">
    <property type="protein sequence ID" value="CAF1328779.1"/>
    <property type="molecule type" value="Genomic_DNA"/>
</dbReference>
<evidence type="ECO:0000256" key="1">
    <source>
        <dbReference type="ARBA" id="ARBA00004141"/>
    </source>
</evidence>
<dbReference type="Proteomes" id="UP000663823">
    <property type="component" value="Unassembled WGS sequence"/>
</dbReference>
<comment type="similarity">
    <text evidence="2">Belongs to the LIMR family.</text>
</comment>
<evidence type="ECO:0000313" key="8">
    <source>
        <dbReference type="EMBL" id="CAF1485910.1"/>
    </source>
</evidence>
<keyword evidence="4 6" id="KW-1133">Transmembrane helix</keyword>
<dbReference type="PANTHER" id="PTHR21355">
    <property type="entry name" value="G-PROTEIN COUPLED RECEPTOR-ASSOCIATED PROTEIN LMBRD2"/>
    <property type="match status" value="1"/>
</dbReference>
<sequence>MTFFSTNPVLSMFARCVDSAERHYDYFTLEIFCFLSITYLCLCAYYTMFHIRIFNYFYLSLYHLTDENSLIFAATFLCR</sequence>
<keyword evidence="5 6" id="KW-0472">Membrane</keyword>
<dbReference type="Proteomes" id="UP000663889">
    <property type="component" value="Unassembled WGS sequence"/>
</dbReference>
<evidence type="ECO:0000256" key="3">
    <source>
        <dbReference type="ARBA" id="ARBA00022692"/>
    </source>
</evidence>
<evidence type="ECO:0000256" key="5">
    <source>
        <dbReference type="ARBA" id="ARBA00023136"/>
    </source>
</evidence>
<reference evidence="10" key="1">
    <citation type="submission" date="2021-02" db="EMBL/GenBank/DDBJ databases">
        <authorList>
            <person name="Nowell W R."/>
        </authorList>
    </citation>
    <scope>NUCLEOTIDE SEQUENCE</scope>
</reference>
<evidence type="ECO:0000313" key="9">
    <source>
        <dbReference type="EMBL" id="CAF3840787.1"/>
    </source>
</evidence>
<evidence type="ECO:0000313" key="10">
    <source>
        <dbReference type="EMBL" id="CAF3905077.1"/>
    </source>
</evidence>
<dbReference type="EMBL" id="CAJOAX010003187">
    <property type="protein sequence ID" value="CAF3840787.1"/>
    <property type="molecule type" value="Genomic_DNA"/>
</dbReference>
<name>A0A819HSZ7_9BILA</name>
<evidence type="ECO:0000256" key="4">
    <source>
        <dbReference type="ARBA" id="ARBA00022989"/>
    </source>
</evidence>
<dbReference type="InterPro" id="IPR006876">
    <property type="entry name" value="LMBR1-like_membr_prot"/>
</dbReference>
<feature type="transmembrane region" description="Helical" evidence="6">
    <location>
        <begin position="27"/>
        <end position="48"/>
    </location>
</feature>
<dbReference type="Pfam" id="PF04791">
    <property type="entry name" value="LMBR1"/>
    <property type="match status" value="1"/>
</dbReference>
<protein>
    <submittedName>
        <fullName evidence="10">Uncharacterized protein</fullName>
    </submittedName>
</protein>